<organism evidence="2 3">
    <name type="scientific">Brachionus plicatilis</name>
    <name type="common">Marine rotifer</name>
    <name type="synonym">Brachionus muelleri</name>
    <dbReference type="NCBI Taxonomy" id="10195"/>
    <lineage>
        <taxon>Eukaryota</taxon>
        <taxon>Metazoa</taxon>
        <taxon>Spiralia</taxon>
        <taxon>Gnathifera</taxon>
        <taxon>Rotifera</taxon>
        <taxon>Eurotatoria</taxon>
        <taxon>Monogononta</taxon>
        <taxon>Pseudotrocha</taxon>
        <taxon>Ploima</taxon>
        <taxon>Brachionidae</taxon>
        <taxon>Brachionus</taxon>
    </lineage>
</organism>
<protein>
    <submittedName>
        <fullName evidence="2">Uncharacterized protein</fullName>
    </submittedName>
</protein>
<dbReference type="AlphaFoldDB" id="A0A3M7P6R8"/>
<feature type="compositionally biased region" description="Basic and acidic residues" evidence="1">
    <location>
        <begin position="124"/>
        <end position="134"/>
    </location>
</feature>
<feature type="compositionally biased region" description="Gly residues" evidence="1">
    <location>
        <begin position="194"/>
        <end position="204"/>
    </location>
</feature>
<comment type="caution">
    <text evidence="2">The sequence shown here is derived from an EMBL/GenBank/DDBJ whole genome shotgun (WGS) entry which is preliminary data.</text>
</comment>
<gene>
    <name evidence="2" type="ORF">BpHYR1_015979</name>
</gene>
<dbReference type="EMBL" id="REGN01012818">
    <property type="protein sequence ID" value="RMZ94768.1"/>
    <property type="molecule type" value="Genomic_DNA"/>
</dbReference>
<feature type="compositionally biased region" description="Polar residues" evidence="1">
    <location>
        <begin position="88"/>
        <end position="102"/>
    </location>
</feature>
<sequence length="204" mass="21492">MEKKILEPESGLDRIHYLILVVNQQVTSVRDRETLHQLKFKLKVNTNLEEIRNCIFLLHSFFDLAHISFPGISYPFSDLKSFLQSTITTKNKGQKRSSSTNLFVEEPQDDPQELIGNGSGRGAGAEHGEPHELIGGRGNGNGSGSGRGSGSGVGAEHGEPQELIGGRGNGNGSGSGRGSGAGAKHGEPQVLIGSGNGRGAGAEH</sequence>
<dbReference type="Proteomes" id="UP000276133">
    <property type="component" value="Unassembled WGS sequence"/>
</dbReference>
<accession>A0A3M7P6R8</accession>
<dbReference type="PANTHER" id="PTHR37612">
    <property type="entry name" value="FIBROIN HEAVY CHAIN FIB-H LIKE PROTEIN"/>
    <property type="match status" value="1"/>
</dbReference>
<dbReference type="InterPro" id="IPR052258">
    <property type="entry name" value="Diverse_Func_Domain-Protein"/>
</dbReference>
<keyword evidence="3" id="KW-1185">Reference proteome</keyword>
<feature type="compositionally biased region" description="Gly residues" evidence="1">
    <location>
        <begin position="135"/>
        <end position="155"/>
    </location>
</feature>
<evidence type="ECO:0000256" key="1">
    <source>
        <dbReference type="SAM" id="MobiDB-lite"/>
    </source>
</evidence>
<dbReference type="PANTHER" id="PTHR37612:SF20">
    <property type="entry name" value="PER-HEXAMER REPEAT PROTEIN 5-RELATED"/>
    <property type="match status" value="1"/>
</dbReference>
<name>A0A3M7P6R8_BRAPC</name>
<feature type="compositionally biased region" description="Gly residues" evidence="1">
    <location>
        <begin position="165"/>
        <end position="183"/>
    </location>
</feature>
<reference evidence="2 3" key="1">
    <citation type="journal article" date="2018" name="Sci. Rep.">
        <title>Genomic signatures of local adaptation to the degree of environmental predictability in rotifers.</title>
        <authorList>
            <person name="Franch-Gras L."/>
            <person name="Hahn C."/>
            <person name="Garcia-Roger E.M."/>
            <person name="Carmona M.J."/>
            <person name="Serra M."/>
            <person name="Gomez A."/>
        </authorList>
    </citation>
    <scope>NUCLEOTIDE SEQUENCE [LARGE SCALE GENOMIC DNA]</scope>
    <source>
        <strain evidence="2">HYR1</strain>
    </source>
</reference>
<feature type="non-terminal residue" evidence="2">
    <location>
        <position position="204"/>
    </location>
</feature>
<evidence type="ECO:0000313" key="2">
    <source>
        <dbReference type="EMBL" id="RMZ94768.1"/>
    </source>
</evidence>
<feature type="region of interest" description="Disordered" evidence="1">
    <location>
        <begin position="88"/>
        <end position="204"/>
    </location>
</feature>
<proteinExistence type="predicted"/>
<evidence type="ECO:0000313" key="3">
    <source>
        <dbReference type="Proteomes" id="UP000276133"/>
    </source>
</evidence>